<keyword evidence="6" id="KW-0460">Magnesium</keyword>
<keyword evidence="5" id="KW-0378">Hydrolase</keyword>
<comment type="similarity">
    <text evidence="7">Belongs to the PINc/VapC protein family.</text>
</comment>
<dbReference type="AlphaFoldDB" id="A0A2H0NHQ4"/>
<dbReference type="GO" id="GO:0004518">
    <property type="term" value="F:nuclease activity"/>
    <property type="evidence" value="ECO:0007669"/>
    <property type="project" value="UniProtKB-KW"/>
</dbReference>
<dbReference type="InterPro" id="IPR050556">
    <property type="entry name" value="Type_II_TA_system_RNase"/>
</dbReference>
<evidence type="ECO:0000256" key="3">
    <source>
        <dbReference type="ARBA" id="ARBA00022722"/>
    </source>
</evidence>
<dbReference type="Proteomes" id="UP000230707">
    <property type="component" value="Unassembled WGS sequence"/>
</dbReference>
<name>A0A2H0NHQ4_9BACT</name>
<organism evidence="9 10">
    <name type="scientific">Candidatus Gottesmanbacteria bacterium CG11_big_fil_rev_8_21_14_0_20_37_11</name>
    <dbReference type="NCBI Taxonomy" id="1974575"/>
    <lineage>
        <taxon>Bacteria</taxon>
        <taxon>Candidatus Gottesmaniibacteriota</taxon>
    </lineage>
</organism>
<comment type="caution">
    <text evidence="9">The sequence shown here is derived from an EMBL/GenBank/DDBJ whole genome shotgun (WGS) entry which is preliminary data.</text>
</comment>
<evidence type="ECO:0000259" key="8">
    <source>
        <dbReference type="Pfam" id="PF01850"/>
    </source>
</evidence>
<evidence type="ECO:0000256" key="4">
    <source>
        <dbReference type="ARBA" id="ARBA00022723"/>
    </source>
</evidence>
<keyword evidence="2" id="KW-1277">Toxin-antitoxin system</keyword>
<dbReference type="Pfam" id="PF01850">
    <property type="entry name" value="PIN"/>
    <property type="match status" value="1"/>
</dbReference>
<accession>A0A2H0NHQ4</accession>
<evidence type="ECO:0000256" key="2">
    <source>
        <dbReference type="ARBA" id="ARBA00022649"/>
    </source>
</evidence>
<protein>
    <submittedName>
        <fullName evidence="9">VapC toxin family PIN domain ribonuclease</fullName>
    </submittedName>
</protein>
<evidence type="ECO:0000313" key="10">
    <source>
        <dbReference type="Proteomes" id="UP000230707"/>
    </source>
</evidence>
<evidence type="ECO:0000313" key="9">
    <source>
        <dbReference type="EMBL" id="PIR08429.1"/>
    </source>
</evidence>
<dbReference type="PANTHER" id="PTHR33653:SF1">
    <property type="entry name" value="RIBONUCLEASE VAPC2"/>
    <property type="match status" value="1"/>
</dbReference>
<dbReference type="GO" id="GO:0046872">
    <property type="term" value="F:metal ion binding"/>
    <property type="evidence" value="ECO:0007669"/>
    <property type="project" value="UniProtKB-KW"/>
</dbReference>
<dbReference type="CDD" id="cd09881">
    <property type="entry name" value="PIN_VapC4-5_FitB-like"/>
    <property type="match status" value="1"/>
</dbReference>
<dbReference type="EMBL" id="PCWS01000071">
    <property type="protein sequence ID" value="PIR08429.1"/>
    <property type="molecule type" value="Genomic_DNA"/>
</dbReference>
<proteinExistence type="inferred from homology"/>
<evidence type="ECO:0000256" key="7">
    <source>
        <dbReference type="ARBA" id="ARBA00038093"/>
    </source>
</evidence>
<dbReference type="PANTHER" id="PTHR33653">
    <property type="entry name" value="RIBONUCLEASE VAPC2"/>
    <property type="match status" value="1"/>
</dbReference>
<keyword evidence="4" id="KW-0479">Metal-binding</keyword>
<keyword evidence="3" id="KW-0540">Nuclease</keyword>
<evidence type="ECO:0000256" key="5">
    <source>
        <dbReference type="ARBA" id="ARBA00022801"/>
    </source>
</evidence>
<gene>
    <name evidence="9" type="ORF">COV53_03055</name>
</gene>
<feature type="domain" description="PIN" evidence="8">
    <location>
        <begin position="4"/>
        <end position="125"/>
    </location>
</feature>
<sequence>MTKYFLETSVIINYLRGKKGAAELIEGLNGELVSSYVCLSELFEGIYRAKEEKEKLKKSVEDFFKGLNSIFGVDEDIAEDFGEIREDLKQKGKVIEDLDILLAATCRAYGLIMVTENRKHFGRVKGLEIFSGGTNRDL</sequence>
<reference evidence="9 10" key="1">
    <citation type="submission" date="2017-09" db="EMBL/GenBank/DDBJ databases">
        <title>Depth-based differentiation of microbial function through sediment-hosted aquifers and enrichment of novel symbionts in the deep terrestrial subsurface.</title>
        <authorList>
            <person name="Probst A.J."/>
            <person name="Ladd B."/>
            <person name="Jarett J.K."/>
            <person name="Geller-Mcgrath D.E."/>
            <person name="Sieber C.M."/>
            <person name="Emerson J.B."/>
            <person name="Anantharaman K."/>
            <person name="Thomas B.C."/>
            <person name="Malmstrom R."/>
            <person name="Stieglmeier M."/>
            <person name="Klingl A."/>
            <person name="Woyke T."/>
            <person name="Ryan C.M."/>
            <person name="Banfield J.F."/>
        </authorList>
    </citation>
    <scope>NUCLEOTIDE SEQUENCE [LARGE SCALE GENOMIC DNA]</scope>
    <source>
        <strain evidence="9">CG11_big_fil_rev_8_21_14_0_20_37_11</strain>
    </source>
</reference>
<evidence type="ECO:0000256" key="6">
    <source>
        <dbReference type="ARBA" id="ARBA00022842"/>
    </source>
</evidence>
<comment type="cofactor">
    <cofactor evidence="1">
        <name>Mg(2+)</name>
        <dbReference type="ChEBI" id="CHEBI:18420"/>
    </cofactor>
</comment>
<dbReference type="SUPFAM" id="SSF88723">
    <property type="entry name" value="PIN domain-like"/>
    <property type="match status" value="1"/>
</dbReference>
<dbReference type="InterPro" id="IPR029060">
    <property type="entry name" value="PIN-like_dom_sf"/>
</dbReference>
<dbReference type="GO" id="GO:0016787">
    <property type="term" value="F:hydrolase activity"/>
    <property type="evidence" value="ECO:0007669"/>
    <property type="project" value="UniProtKB-KW"/>
</dbReference>
<dbReference type="Gene3D" id="3.40.50.1010">
    <property type="entry name" value="5'-nuclease"/>
    <property type="match status" value="1"/>
</dbReference>
<dbReference type="InterPro" id="IPR002716">
    <property type="entry name" value="PIN_dom"/>
</dbReference>
<evidence type="ECO:0000256" key="1">
    <source>
        <dbReference type="ARBA" id="ARBA00001946"/>
    </source>
</evidence>